<proteinExistence type="predicted"/>
<sequence length="40" mass="4699">MYFESLRRNIHPQFFQLSRNNAGHSLRPGIVGLHGRFEDT</sequence>
<evidence type="ECO:0000313" key="2">
    <source>
        <dbReference type="Proteomes" id="UP000008177"/>
    </source>
</evidence>
<reference evidence="2" key="1">
    <citation type="journal article" date="2011" name="PLoS Genet.">
        <title>Genomic analysis of the necrotrophic fungal pathogens Sclerotinia sclerotiorum and Botrytis cinerea.</title>
        <authorList>
            <person name="Amselem J."/>
            <person name="Cuomo C.A."/>
            <person name="van Kan J.A."/>
            <person name="Viaud M."/>
            <person name="Benito E.P."/>
            <person name="Couloux A."/>
            <person name="Coutinho P.M."/>
            <person name="de Vries R.P."/>
            <person name="Dyer P.S."/>
            <person name="Fillinger S."/>
            <person name="Fournier E."/>
            <person name="Gout L."/>
            <person name="Hahn M."/>
            <person name="Kohn L."/>
            <person name="Lapalu N."/>
            <person name="Plummer K.M."/>
            <person name="Pradier J.M."/>
            <person name="Quevillon E."/>
            <person name="Sharon A."/>
            <person name="Simon A."/>
            <person name="ten Have A."/>
            <person name="Tudzynski B."/>
            <person name="Tudzynski P."/>
            <person name="Wincker P."/>
            <person name="Andrew M."/>
            <person name="Anthouard V."/>
            <person name="Beever R.E."/>
            <person name="Beffa R."/>
            <person name="Benoit I."/>
            <person name="Bouzid O."/>
            <person name="Brault B."/>
            <person name="Chen Z."/>
            <person name="Choquer M."/>
            <person name="Collemare J."/>
            <person name="Cotton P."/>
            <person name="Danchin E.G."/>
            <person name="Da Silva C."/>
            <person name="Gautier A."/>
            <person name="Giraud C."/>
            <person name="Giraud T."/>
            <person name="Gonzalez C."/>
            <person name="Grossetete S."/>
            <person name="Guldener U."/>
            <person name="Henrissat B."/>
            <person name="Howlett B.J."/>
            <person name="Kodira C."/>
            <person name="Kretschmer M."/>
            <person name="Lappartient A."/>
            <person name="Leroch M."/>
            <person name="Levis C."/>
            <person name="Mauceli E."/>
            <person name="Neuveglise C."/>
            <person name="Oeser B."/>
            <person name="Pearson M."/>
            <person name="Poulain J."/>
            <person name="Poussereau N."/>
            <person name="Quesneville H."/>
            <person name="Rascle C."/>
            <person name="Schumacher J."/>
            <person name="Segurens B."/>
            <person name="Sexton A."/>
            <person name="Silva E."/>
            <person name="Sirven C."/>
            <person name="Soanes D.M."/>
            <person name="Talbot N.J."/>
            <person name="Templeton M."/>
            <person name="Yandava C."/>
            <person name="Yarden O."/>
            <person name="Zeng Q."/>
            <person name="Rollins J.A."/>
            <person name="Lebrun M.H."/>
            <person name="Dickman M."/>
        </authorList>
    </citation>
    <scope>NUCLEOTIDE SEQUENCE [LARGE SCALE GENOMIC DNA]</scope>
    <source>
        <strain evidence="2">T4</strain>
    </source>
</reference>
<dbReference type="AlphaFoldDB" id="G2YEE5"/>
<evidence type="ECO:0000313" key="1">
    <source>
        <dbReference type="EMBL" id="CCD50143.1"/>
    </source>
</evidence>
<dbReference type="Proteomes" id="UP000008177">
    <property type="component" value="Unplaced contigs"/>
</dbReference>
<organism evidence="1 2">
    <name type="scientific">Botryotinia fuckeliana (strain T4)</name>
    <name type="common">Noble rot fungus</name>
    <name type="synonym">Botrytis cinerea</name>
    <dbReference type="NCBI Taxonomy" id="999810"/>
    <lineage>
        <taxon>Eukaryota</taxon>
        <taxon>Fungi</taxon>
        <taxon>Dikarya</taxon>
        <taxon>Ascomycota</taxon>
        <taxon>Pezizomycotina</taxon>
        <taxon>Leotiomycetes</taxon>
        <taxon>Helotiales</taxon>
        <taxon>Sclerotiniaceae</taxon>
        <taxon>Botrytis</taxon>
    </lineage>
</organism>
<dbReference type="HOGENOM" id="CLU_3299274_0_0_1"/>
<protein>
    <submittedName>
        <fullName evidence="1">Uncharacterized protein</fullName>
    </submittedName>
</protein>
<accession>G2YEE5</accession>
<dbReference type="InParanoid" id="G2YEE5"/>
<name>G2YEE5_BOTF4</name>
<gene>
    <name evidence="1" type="ORF">BofuT4_uP025420.1</name>
</gene>
<dbReference type="EMBL" id="FQ790323">
    <property type="protein sequence ID" value="CCD50143.1"/>
    <property type="molecule type" value="Genomic_DNA"/>
</dbReference>